<dbReference type="GO" id="GO:0042254">
    <property type="term" value="P:ribosome biogenesis"/>
    <property type="evidence" value="ECO:0007669"/>
    <property type="project" value="UniProtKB-UniRule"/>
</dbReference>
<dbReference type="SUPFAM" id="SSF52540">
    <property type="entry name" value="P-loop containing nucleoside triphosphate hydrolases"/>
    <property type="match status" value="1"/>
</dbReference>
<comment type="subunit">
    <text evidence="7">Monomer.</text>
</comment>
<dbReference type="InterPro" id="IPR006169">
    <property type="entry name" value="GTP1_OBG_dom"/>
</dbReference>
<feature type="binding site" evidence="7">
    <location>
        <begin position="271"/>
        <end position="274"/>
    </location>
    <ligand>
        <name>GTP</name>
        <dbReference type="ChEBI" id="CHEBI:37565"/>
    </ligand>
</feature>
<gene>
    <name evidence="7" type="primary">obg</name>
    <name evidence="11" type="ORF">A3C20_04775</name>
</gene>
<evidence type="ECO:0000256" key="5">
    <source>
        <dbReference type="ARBA" id="ARBA00022842"/>
    </source>
</evidence>
<dbReference type="GO" id="GO:0005737">
    <property type="term" value="C:cytoplasm"/>
    <property type="evidence" value="ECO:0007669"/>
    <property type="project" value="UniProtKB-SubCell"/>
</dbReference>
<dbReference type="PROSITE" id="PS00905">
    <property type="entry name" value="GTP1_OBG"/>
    <property type="match status" value="1"/>
</dbReference>
<dbReference type="InterPro" id="IPR006073">
    <property type="entry name" value="GTP-bd"/>
</dbReference>
<keyword evidence="4 7" id="KW-0378">Hydrolase</keyword>
<evidence type="ECO:0000313" key="12">
    <source>
        <dbReference type="Proteomes" id="UP000176914"/>
    </source>
</evidence>
<dbReference type="EMBL" id="MFLL01000001">
    <property type="protein sequence ID" value="OGG70804.1"/>
    <property type="molecule type" value="Genomic_DNA"/>
</dbReference>
<comment type="cofactor">
    <cofactor evidence="7">
        <name>Mg(2+)</name>
        <dbReference type="ChEBI" id="CHEBI:18420"/>
    </cofactor>
</comment>
<keyword evidence="2 7" id="KW-0963">Cytoplasm</keyword>
<evidence type="ECO:0000256" key="4">
    <source>
        <dbReference type="ARBA" id="ARBA00022801"/>
    </source>
</evidence>
<evidence type="ECO:0000256" key="3">
    <source>
        <dbReference type="ARBA" id="ARBA00022741"/>
    </source>
</evidence>
<dbReference type="InterPro" id="IPR027417">
    <property type="entry name" value="P-loop_NTPase"/>
</dbReference>
<keyword evidence="5 7" id="KW-0460">Magnesium</keyword>
<dbReference type="InterPro" id="IPR036726">
    <property type="entry name" value="GTP1_OBG_dom_sf"/>
</dbReference>
<protein>
    <recommendedName>
        <fullName evidence="7">GTPase Obg</fullName>
        <ecNumber evidence="7">3.6.5.-</ecNumber>
    </recommendedName>
    <alternativeName>
        <fullName evidence="7">GTP-binding protein Obg</fullName>
    </alternativeName>
</protein>
<evidence type="ECO:0000313" key="11">
    <source>
        <dbReference type="EMBL" id="OGG70804.1"/>
    </source>
</evidence>
<organism evidence="11 12">
    <name type="scientific">Candidatus Kaiserbacteria bacterium RIFCSPHIGHO2_02_FULL_55_25</name>
    <dbReference type="NCBI Taxonomy" id="1798498"/>
    <lineage>
        <taxon>Bacteria</taxon>
        <taxon>Candidatus Kaiseribacteriota</taxon>
    </lineage>
</organism>
<dbReference type="SUPFAM" id="SSF82051">
    <property type="entry name" value="Obg GTP-binding protein N-terminal domain"/>
    <property type="match status" value="1"/>
</dbReference>
<evidence type="ECO:0000259" key="10">
    <source>
        <dbReference type="PROSITE" id="PS51883"/>
    </source>
</evidence>
<proteinExistence type="inferred from homology"/>
<dbReference type="GO" id="GO:0005525">
    <property type="term" value="F:GTP binding"/>
    <property type="evidence" value="ECO:0007669"/>
    <property type="project" value="UniProtKB-UniRule"/>
</dbReference>
<accession>A0A1F6EAU4</accession>
<comment type="function">
    <text evidence="7">An essential GTPase which binds GTP, GDP and possibly (p)ppGpp with moderate affinity, with high nucleotide exchange rates and a fairly low GTP hydrolysis rate. Plays a role in control of the cell cycle, stress response, ribosome biogenesis and in those bacteria that undergo differentiation, in morphogenesis control.</text>
</comment>
<dbReference type="Pfam" id="PF01018">
    <property type="entry name" value="GTP1_OBG"/>
    <property type="match status" value="1"/>
</dbReference>
<feature type="domain" description="OBG-type G" evidence="9">
    <location>
        <begin position="156"/>
        <end position="318"/>
    </location>
</feature>
<evidence type="ECO:0000256" key="1">
    <source>
        <dbReference type="ARBA" id="ARBA00007699"/>
    </source>
</evidence>
<name>A0A1F6EAU4_9BACT</name>
<dbReference type="PANTHER" id="PTHR11702:SF31">
    <property type="entry name" value="MITOCHONDRIAL RIBOSOME-ASSOCIATED GTPASE 2"/>
    <property type="match status" value="1"/>
</dbReference>
<reference evidence="11 12" key="1">
    <citation type="journal article" date="2016" name="Nat. Commun.">
        <title>Thousands of microbial genomes shed light on interconnected biogeochemical processes in an aquifer system.</title>
        <authorList>
            <person name="Anantharaman K."/>
            <person name="Brown C.T."/>
            <person name="Hug L.A."/>
            <person name="Sharon I."/>
            <person name="Castelle C.J."/>
            <person name="Probst A.J."/>
            <person name="Thomas B.C."/>
            <person name="Singh A."/>
            <person name="Wilkins M.J."/>
            <person name="Karaoz U."/>
            <person name="Brodie E.L."/>
            <person name="Williams K.H."/>
            <person name="Hubbard S.S."/>
            <person name="Banfield J.F."/>
        </authorList>
    </citation>
    <scope>NUCLEOTIDE SEQUENCE [LARGE SCALE GENOMIC DNA]</scope>
</reference>
<dbReference type="PROSITE" id="PS51710">
    <property type="entry name" value="G_OBG"/>
    <property type="match status" value="1"/>
</dbReference>
<dbReference type="FunFam" id="2.70.210.12:FF:000001">
    <property type="entry name" value="GTPase Obg"/>
    <property type="match status" value="1"/>
</dbReference>
<dbReference type="Proteomes" id="UP000176914">
    <property type="component" value="Unassembled WGS sequence"/>
</dbReference>
<dbReference type="CDD" id="cd01898">
    <property type="entry name" value="Obg"/>
    <property type="match status" value="1"/>
</dbReference>
<evidence type="ECO:0000256" key="7">
    <source>
        <dbReference type="HAMAP-Rule" id="MF_01454"/>
    </source>
</evidence>
<keyword evidence="7" id="KW-0479">Metal-binding</keyword>
<dbReference type="Pfam" id="PF01926">
    <property type="entry name" value="MMR_HSR1"/>
    <property type="match status" value="1"/>
</dbReference>
<feature type="binding site" evidence="7">
    <location>
        <position position="189"/>
    </location>
    <ligand>
        <name>Mg(2+)</name>
        <dbReference type="ChEBI" id="CHEBI:18420"/>
    </ligand>
</feature>
<dbReference type="HAMAP" id="MF_01454">
    <property type="entry name" value="GTPase_Obg"/>
    <property type="match status" value="1"/>
</dbReference>
<dbReference type="GO" id="GO:0003924">
    <property type="term" value="F:GTPase activity"/>
    <property type="evidence" value="ECO:0007669"/>
    <property type="project" value="UniProtKB-UniRule"/>
</dbReference>
<dbReference type="InterPro" id="IPR045086">
    <property type="entry name" value="OBG_GTPase"/>
</dbReference>
<evidence type="ECO:0000256" key="6">
    <source>
        <dbReference type="ARBA" id="ARBA00023134"/>
    </source>
</evidence>
<feature type="binding site" evidence="7">
    <location>
        <begin position="187"/>
        <end position="191"/>
    </location>
    <ligand>
        <name>GTP</name>
        <dbReference type="ChEBI" id="CHEBI:37565"/>
    </ligand>
</feature>
<comment type="subcellular location">
    <subcellularLocation>
        <location evidence="7">Cytoplasm</location>
    </subcellularLocation>
</comment>
<dbReference type="AlphaFoldDB" id="A0A1F6EAU4"/>
<dbReference type="PIRSF" id="PIRSF002401">
    <property type="entry name" value="GTP_bd_Obg/CgtA"/>
    <property type="match status" value="1"/>
</dbReference>
<dbReference type="InterPro" id="IPR031167">
    <property type="entry name" value="G_OBG"/>
</dbReference>
<dbReference type="PANTHER" id="PTHR11702">
    <property type="entry name" value="DEVELOPMENTALLY REGULATED GTP-BINDING PROTEIN-RELATED"/>
    <property type="match status" value="1"/>
</dbReference>
<evidence type="ECO:0000256" key="2">
    <source>
        <dbReference type="ARBA" id="ARBA00022490"/>
    </source>
</evidence>
<dbReference type="PRINTS" id="PR00326">
    <property type="entry name" value="GTP1OBG"/>
</dbReference>
<dbReference type="NCBIfam" id="NF008956">
    <property type="entry name" value="PRK12299.1"/>
    <property type="match status" value="1"/>
</dbReference>
<dbReference type="EC" id="3.6.5.-" evidence="7"/>
<evidence type="ECO:0000256" key="8">
    <source>
        <dbReference type="SAM" id="MobiDB-lite"/>
    </source>
</evidence>
<feature type="domain" description="Obg" evidence="10">
    <location>
        <begin position="1"/>
        <end position="155"/>
    </location>
</feature>
<feature type="binding site" evidence="7">
    <location>
        <begin position="204"/>
        <end position="207"/>
    </location>
    <ligand>
        <name>GTP</name>
        <dbReference type="ChEBI" id="CHEBI:37565"/>
    </ligand>
</feature>
<dbReference type="InterPro" id="IPR006074">
    <property type="entry name" value="GTP1-OBG_CS"/>
</dbReference>
<dbReference type="Gene3D" id="2.70.210.12">
    <property type="entry name" value="GTP1/OBG domain"/>
    <property type="match status" value="1"/>
</dbReference>
<feature type="binding site" evidence="7">
    <location>
        <begin position="162"/>
        <end position="169"/>
    </location>
    <ligand>
        <name>GTP</name>
        <dbReference type="ChEBI" id="CHEBI:37565"/>
    </ligand>
</feature>
<feature type="binding site" evidence="7">
    <location>
        <begin position="299"/>
        <end position="301"/>
    </location>
    <ligand>
        <name>GTP</name>
        <dbReference type="ChEBI" id="CHEBI:37565"/>
    </ligand>
</feature>
<dbReference type="InterPro" id="IPR014100">
    <property type="entry name" value="GTP-bd_Obg/CgtA"/>
</dbReference>
<sequence length="330" mass="35407">MLIDEVTIRLCAGNGGKGAVAFQKVRLAQGPTGADGGRGANIYFEGCTDINALSFYANKKEIHAEDGKDGRGQFIDGRAGVDLVLRVPAGTRITNLDTGFVKEIIEPGERLLVAGGGKGGRGNFKFRSSTNTTPKESEEGTTGDIANYKLELRLVADIGLIGLPNAGKSSLLNELTAARSRVANYAFTTLEPHLGAYYEIILADIPGLIEGASQGKGLGVKFLKHVERTKTLFHLVSSESEDIVRDYNLVRTELGEYNPELLKKEEHVFLTKTDMVSPEVVAEKLAALKKAGVTATPISLLEPESIGQVKKTLNTIKDRLPSETDQAPAL</sequence>
<keyword evidence="6 7" id="KW-0342">GTP-binding</keyword>
<evidence type="ECO:0000259" key="9">
    <source>
        <dbReference type="PROSITE" id="PS51710"/>
    </source>
</evidence>
<comment type="caution">
    <text evidence="11">The sequence shown here is derived from an EMBL/GenBank/DDBJ whole genome shotgun (WGS) entry which is preliminary data.</text>
</comment>
<dbReference type="NCBIfam" id="TIGR02729">
    <property type="entry name" value="Obg_CgtA"/>
    <property type="match status" value="1"/>
</dbReference>
<comment type="similarity">
    <text evidence="1 7">Belongs to the TRAFAC class OBG-HflX-like GTPase superfamily. OBG GTPase family.</text>
</comment>
<dbReference type="PROSITE" id="PS51883">
    <property type="entry name" value="OBG"/>
    <property type="match status" value="1"/>
</dbReference>
<dbReference type="Gene3D" id="3.40.50.300">
    <property type="entry name" value="P-loop containing nucleotide triphosphate hydrolases"/>
    <property type="match status" value="1"/>
</dbReference>
<dbReference type="GO" id="GO:0000287">
    <property type="term" value="F:magnesium ion binding"/>
    <property type="evidence" value="ECO:0007669"/>
    <property type="project" value="InterPro"/>
</dbReference>
<feature type="binding site" evidence="7">
    <location>
        <position position="169"/>
    </location>
    <ligand>
        <name>Mg(2+)</name>
        <dbReference type="ChEBI" id="CHEBI:18420"/>
    </ligand>
</feature>
<feature type="region of interest" description="Disordered" evidence="8">
    <location>
        <begin position="123"/>
        <end position="142"/>
    </location>
</feature>
<keyword evidence="3 7" id="KW-0547">Nucleotide-binding</keyword>